<accession>A0A0L9UMP3</accession>
<evidence type="ECO:0000313" key="3">
    <source>
        <dbReference type="EMBL" id="KOM43951.1"/>
    </source>
</evidence>
<dbReference type="Proteomes" id="UP000053144">
    <property type="component" value="Chromosome 5"/>
</dbReference>
<proteinExistence type="inferred from homology"/>
<protein>
    <recommendedName>
        <fullName evidence="5">SLC26A/SulP transporter domain-containing protein</fullName>
    </recommendedName>
</protein>
<dbReference type="Gramene" id="KOM43951">
    <property type="protein sequence ID" value="KOM43951"/>
    <property type="gene ID" value="LR48_Vigan05g155600"/>
</dbReference>
<keyword evidence="2" id="KW-0812">Transmembrane</keyword>
<reference evidence="4" key="1">
    <citation type="journal article" date="2015" name="Proc. Natl. Acad. Sci. U.S.A.">
        <title>Genome sequencing of adzuki bean (Vigna angularis) provides insight into high starch and low fat accumulation and domestication.</title>
        <authorList>
            <person name="Yang K."/>
            <person name="Tian Z."/>
            <person name="Chen C."/>
            <person name="Luo L."/>
            <person name="Zhao B."/>
            <person name="Wang Z."/>
            <person name="Yu L."/>
            <person name="Li Y."/>
            <person name="Sun Y."/>
            <person name="Li W."/>
            <person name="Chen Y."/>
            <person name="Li Y."/>
            <person name="Zhang Y."/>
            <person name="Ai D."/>
            <person name="Zhao J."/>
            <person name="Shang C."/>
            <person name="Ma Y."/>
            <person name="Wu B."/>
            <person name="Wang M."/>
            <person name="Gao L."/>
            <person name="Sun D."/>
            <person name="Zhang P."/>
            <person name="Guo F."/>
            <person name="Wang W."/>
            <person name="Li Y."/>
            <person name="Wang J."/>
            <person name="Varshney R.K."/>
            <person name="Wang J."/>
            <person name="Ling H.Q."/>
            <person name="Wan P."/>
        </authorList>
    </citation>
    <scope>NUCLEOTIDE SEQUENCE</scope>
    <source>
        <strain evidence="4">cv. Jingnong 6</strain>
    </source>
</reference>
<sequence>MLFSASIAMVEYYLLKRFPVPYGVATVASVVGQYLVRKVVAILGRACVIIFILTFTLCVSAVLLSGVGVAHMIEKIERKEHMGFGNLCMYTAKN</sequence>
<evidence type="ECO:0008006" key="5">
    <source>
        <dbReference type="Google" id="ProtNLM"/>
    </source>
</evidence>
<feature type="transmembrane region" description="Helical" evidence="2">
    <location>
        <begin position="20"/>
        <end position="36"/>
    </location>
</feature>
<keyword evidence="2" id="KW-1133">Transmembrane helix</keyword>
<evidence type="ECO:0000256" key="1">
    <source>
        <dbReference type="ARBA" id="ARBA00009142"/>
    </source>
</evidence>
<dbReference type="EMBL" id="CM003375">
    <property type="protein sequence ID" value="KOM43951.1"/>
    <property type="molecule type" value="Genomic_DNA"/>
</dbReference>
<dbReference type="AlphaFoldDB" id="A0A0L9UMP3"/>
<comment type="similarity">
    <text evidence="1">Belongs to the 4-toluene sulfonate uptake permease (TSUP) (TC 2.A.102) family.</text>
</comment>
<evidence type="ECO:0000256" key="2">
    <source>
        <dbReference type="SAM" id="Phobius"/>
    </source>
</evidence>
<evidence type="ECO:0000313" key="4">
    <source>
        <dbReference type="Proteomes" id="UP000053144"/>
    </source>
</evidence>
<organism evidence="3 4">
    <name type="scientific">Phaseolus angularis</name>
    <name type="common">Azuki bean</name>
    <name type="synonym">Vigna angularis</name>
    <dbReference type="NCBI Taxonomy" id="3914"/>
    <lineage>
        <taxon>Eukaryota</taxon>
        <taxon>Viridiplantae</taxon>
        <taxon>Streptophyta</taxon>
        <taxon>Embryophyta</taxon>
        <taxon>Tracheophyta</taxon>
        <taxon>Spermatophyta</taxon>
        <taxon>Magnoliopsida</taxon>
        <taxon>eudicotyledons</taxon>
        <taxon>Gunneridae</taxon>
        <taxon>Pentapetalae</taxon>
        <taxon>rosids</taxon>
        <taxon>fabids</taxon>
        <taxon>Fabales</taxon>
        <taxon>Fabaceae</taxon>
        <taxon>Papilionoideae</taxon>
        <taxon>50 kb inversion clade</taxon>
        <taxon>NPAAA clade</taxon>
        <taxon>indigoferoid/millettioid clade</taxon>
        <taxon>Phaseoleae</taxon>
        <taxon>Vigna</taxon>
    </lineage>
</organism>
<dbReference type="GO" id="GO:0016567">
    <property type="term" value="P:protein ubiquitination"/>
    <property type="evidence" value="ECO:0007669"/>
    <property type="project" value="TreeGrafter"/>
</dbReference>
<dbReference type="PANTHER" id="PTHR14255:SF48">
    <property type="entry name" value="SULFITE EXPORTER TAUE_SAFE FAMILY PROTEIN 3-LIKE"/>
    <property type="match status" value="1"/>
</dbReference>
<dbReference type="PANTHER" id="PTHR14255">
    <property type="entry name" value="CEREBLON"/>
    <property type="match status" value="1"/>
</dbReference>
<dbReference type="OMA" id="MAVIEYH"/>
<dbReference type="GO" id="GO:0031464">
    <property type="term" value="C:Cul4A-RING E3 ubiquitin ligase complex"/>
    <property type="evidence" value="ECO:0007669"/>
    <property type="project" value="TreeGrafter"/>
</dbReference>
<keyword evidence="2" id="KW-0472">Membrane</keyword>
<feature type="transmembrane region" description="Helical" evidence="2">
    <location>
        <begin position="48"/>
        <end position="73"/>
    </location>
</feature>
<name>A0A0L9UMP3_PHAAN</name>
<dbReference type="STRING" id="3914.A0A0L9UMP3"/>
<gene>
    <name evidence="3" type="ORF">LR48_Vigan05g155600</name>
</gene>